<accession>A0A2H0TKA3</accession>
<feature type="transmembrane region" description="Helical" evidence="1">
    <location>
        <begin position="25"/>
        <end position="44"/>
    </location>
</feature>
<reference evidence="4" key="1">
    <citation type="submission" date="2017-09" db="EMBL/GenBank/DDBJ databases">
        <title>Depth-based differentiation of microbial function through sediment-hosted aquifers and enrichment of novel symbionts in the deep terrestrial subsurface.</title>
        <authorList>
            <person name="Probst A.J."/>
            <person name="Ladd B."/>
            <person name="Jarett J.K."/>
            <person name="Geller-Mcgrath D.E."/>
            <person name="Sieber C.M.K."/>
            <person name="Emerson J.B."/>
            <person name="Anantharaman K."/>
            <person name="Thomas B.C."/>
            <person name="Malmstrom R."/>
            <person name="Stieglmeier M."/>
            <person name="Klingl A."/>
            <person name="Woyke T."/>
            <person name="Ryan C.M."/>
            <person name="Banfield J.F."/>
        </authorList>
    </citation>
    <scope>NUCLEOTIDE SEQUENCE [LARGE SCALE GENOMIC DNA]</scope>
</reference>
<feature type="domain" description="LiaI-LiaF-like transmembrane region" evidence="2">
    <location>
        <begin position="1"/>
        <end position="40"/>
    </location>
</feature>
<dbReference type="EMBL" id="PFCI01000019">
    <property type="protein sequence ID" value="PIR72185.1"/>
    <property type="molecule type" value="Genomic_DNA"/>
</dbReference>
<evidence type="ECO:0000256" key="1">
    <source>
        <dbReference type="SAM" id="Phobius"/>
    </source>
</evidence>
<organism evidence="3 4">
    <name type="scientific">Candidatus Nealsonbacteria bacterium CG10_big_fil_rev_8_21_14_0_10_36_228</name>
    <dbReference type="NCBI Taxonomy" id="1974708"/>
    <lineage>
        <taxon>Bacteria</taxon>
        <taxon>Candidatus Nealsoniibacteriota</taxon>
    </lineage>
</organism>
<dbReference type="InterPro" id="IPR043726">
    <property type="entry name" value="LiaI-LiaF-like_TM1"/>
</dbReference>
<evidence type="ECO:0000313" key="3">
    <source>
        <dbReference type="EMBL" id="PIR72185.1"/>
    </source>
</evidence>
<keyword evidence="1" id="KW-1133">Transmembrane helix</keyword>
<keyword evidence="1" id="KW-0472">Membrane</keyword>
<gene>
    <name evidence="3" type="ORF">COU41_00825</name>
</gene>
<keyword evidence="1" id="KW-0812">Transmembrane</keyword>
<evidence type="ECO:0000313" key="4">
    <source>
        <dbReference type="Proteomes" id="UP000237006"/>
    </source>
</evidence>
<protein>
    <recommendedName>
        <fullName evidence="2">LiaI-LiaF-like transmembrane region domain-containing protein</fullName>
    </recommendedName>
</protein>
<dbReference type="AlphaFoldDB" id="A0A2H0TKA3"/>
<dbReference type="Proteomes" id="UP000237006">
    <property type="component" value="Unassembled WGS sequence"/>
</dbReference>
<dbReference type="Pfam" id="PF18917">
    <property type="entry name" value="LiaI-LiaF-like_TM1"/>
    <property type="match status" value="1"/>
</dbReference>
<evidence type="ECO:0000259" key="2">
    <source>
        <dbReference type="Pfam" id="PF18917"/>
    </source>
</evidence>
<comment type="caution">
    <text evidence="3">The sequence shown here is derived from an EMBL/GenBank/DDBJ whole genome shotgun (WGS) entry which is preliminary data.</text>
</comment>
<sequence>MFLGLILSITGVVFLLKNLGYISGAAWDVIWPVILIVIGLKTILKRKEGFFWEERFGWRKKEIKEE</sequence>
<proteinExistence type="predicted"/>
<name>A0A2H0TKA3_9BACT</name>